<dbReference type="Proteomes" id="UP000481109">
    <property type="component" value="Unassembled WGS sequence"/>
</dbReference>
<dbReference type="AlphaFoldDB" id="A0A6G4XWU0"/>
<name>A0A6G4XWU0_9ACTN</name>
<feature type="chain" id="PRO_5026023554" evidence="2">
    <location>
        <begin position="23"/>
        <end position="304"/>
    </location>
</feature>
<keyword evidence="4" id="KW-1185">Reference proteome</keyword>
<evidence type="ECO:0000313" key="3">
    <source>
        <dbReference type="EMBL" id="NGO81277.1"/>
    </source>
</evidence>
<evidence type="ECO:0000256" key="1">
    <source>
        <dbReference type="SAM" id="MobiDB-lite"/>
    </source>
</evidence>
<keyword evidence="2" id="KW-0732">Signal</keyword>
<organism evidence="3 4">
    <name type="scientific">Streptomyces mesophilus</name>
    <dbReference type="NCBI Taxonomy" id="1775132"/>
    <lineage>
        <taxon>Bacteria</taxon>
        <taxon>Bacillati</taxon>
        <taxon>Actinomycetota</taxon>
        <taxon>Actinomycetes</taxon>
        <taxon>Kitasatosporales</taxon>
        <taxon>Streptomycetaceae</taxon>
        <taxon>Streptomyces</taxon>
    </lineage>
</organism>
<comment type="caution">
    <text evidence="3">The sequence shown here is derived from an EMBL/GenBank/DDBJ whole genome shotgun (WGS) entry which is preliminary data.</text>
</comment>
<protein>
    <submittedName>
        <fullName evidence="3">Uncharacterized protein</fullName>
    </submittedName>
</protein>
<feature type="region of interest" description="Disordered" evidence="1">
    <location>
        <begin position="24"/>
        <end position="50"/>
    </location>
</feature>
<reference evidence="3 4" key="1">
    <citation type="submission" date="2020-02" db="EMBL/GenBank/DDBJ databases">
        <title>Whole-genome analyses of novel actinobacteria.</title>
        <authorList>
            <person name="Sahin N."/>
            <person name="Tokatli A."/>
        </authorList>
    </citation>
    <scope>NUCLEOTIDE SEQUENCE [LARGE SCALE GENOMIC DNA]</scope>
    <source>
        <strain evidence="3 4">YC504</strain>
    </source>
</reference>
<sequence length="304" mass="32413">MALGLVAAFGALAGGLAAPAHAAAPETPERVSEFSFTSAEGDPIGMGRSETYTPDNATFEVYGNKTYVRVGLNTGPGDWWDVTLGAPQGEELEPRVHREAERHPFQTGRSPGLSVGGEGRGCNEIWGSFELNQYETDAEGNPLLVDASFEQRCEAADAPPLKGRILWQAYPLSYTYESDPDDPVGQGMSGTHYGATSLFKLQGRTTEGIVFDVSGKREDWSVEFLLHAAGPLEVGHTYRTTDDITSDDPTLMVSGNGRACSGATGTFTVTKLEADPDGAITAVAADYEQKCGTGVMRGTLHYYA</sequence>
<feature type="signal peptide" evidence="2">
    <location>
        <begin position="1"/>
        <end position="22"/>
    </location>
</feature>
<evidence type="ECO:0000256" key="2">
    <source>
        <dbReference type="SAM" id="SignalP"/>
    </source>
</evidence>
<dbReference type="RefSeq" id="WP_165336678.1">
    <property type="nucleotide sequence ID" value="NZ_JAAKZW010000303.1"/>
</dbReference>
<accession>A0A6G4XWU0</accession>
<gene>
    <name evidence="3" type="ORF">G6045_37280</name>
</gene>
<evidence type="ECO:0000313" key="4">
    <source>
        <dbReference type="Proteomes" id="UP000481109"/>
    </source>
</evidence>
<dbReference type="EMBL" id="JAAKZW010000303">
    <property type="protein sequence ID" value="NGO81277.1"/>
    <property type="molecule type" value="Genomic_DNA"/>
</dbReference>
<proteinExistence type="predicted"/>